<evidence type="ECO:0000313" key="3">
    <source>
        <dbReference type="Proteomes" id="UP000002524"/>
    </source>
</evidence>
<dbReference type="InterPro" id="IPR004360">
    <property type="entry name" value="Glyas_Fos-R_dOase_dom"/>
</dbReference>
<dbReference type="PROSITE" id="PS51819">
    <property type="entry name" value="VOC"/>
    <property type="match status" value="1"/>
</dbReference>
<sequence length="187" mass="20681">MGAVWAPRRAKESGGPDKSCRRLPPVCRCPGGLPLRHPNRYKWSHQEDRMQIQALGNVVLTPQPLADAEFYVRHFGFRYAAQLDWYVSLQHADLNGFFLDFMDGHHPAAPASLQGQTSKPFVAFIVDDAQAEAQRLGQAGLTLLKPVTDELWGQRRFQVGGPNGAVIEVVQRIAPDAGWVKANLGAE</sequence>
<dbReference type="OrthoDB" id="66829at2"/>
<dbReference type="SUPFAM" id="SSF54593">
    <property type="entry name" value="Glyoxalase/Bleomycin resistance protein/Dihydroxybiphenyl dioxygenase"/>
    <property type="match status" value="1"/>
</dbReference>
<dbReference type="CDD" id="cd08359">
    <property type="entry name" value="VOC_like"/>
    <property type="match status" value="1"/>
</dbReference>
<dbReference type="KEGG" id="dra:DR_0670"/>
<dbReference type="eggNOG" id="COG0346">
    <property type="taxonomic scope" value="Bacteria"/>
</dbReference>
<dbReference type="Gene3D" id="3.30.720.110">
    <property type="match status" value="1"/>
</dbReference>
<dbReference type="InterPro" id="IPR029068">
    <property type="entry name" value="Glyas_Bleomycin-R_OHBP_Dase"/>
</dbReference>
<accession>Q9RWJ8</accession>
<dbReference type="Proteomes" id="UP000002524">
    <property type="component" value="Chromosome 1"/>
</dbReference>
<reference evidence="2 3" key="1">
    <citation type="journal article" date="1999" name="Science">
        <title>Genome sequence of the radioresistant bacterium Deinococcus radiodurans R1.</title>
        <authorList>
            <person name="White O."/>
            <person name="Eisen J.A."/>
            <person name="Heidelberg J.F."/>
            <person name="Hickey E.K."/>
            <person name="Peterson J.D."/>
            <person name="Dodson R.J."/>
            <person name="Haft D.H."/>
            <person name="Gwinn M.L."/>
            <person name="Nelson W.C."/>
            <person name="Richardson D.L."/>
            <person name="Moffat K.S."/>
            <person name="Qin H."/>
            <person name="Jiang L."/>
            <person name="Pamphile W."/>
            <person name="Crosby M."/>
            <person name="Shen M."/>
            <person name="Vamathevan J.J."/>
            <person name="Lam P."/>
            <person name="McDonald L."/>
            <person name="Utterback T."/>
            <person name="Zalewski C."/>
            <person name="Makarova K.S."/>
            <person name="Aravind L."/>
            <person name="Daly M.J."/>
            <person name="Minton K.W."/>
            <person name="Fleischmann R.D."/>
            <person name="Ketchum K.A."/>
            <person name="Nelson K.E."/>
            <person name="Salzberg S."/>
            <person name="Smith H.O."/>
            <person name="Venter J.C."/>
            <person name="Fraser C.M."/>
        </authorList>
    </citation>
    <scope>NUCLEOTIDE SEQUENCE [LARGE SCALE GENOMIC DNA]</scope>
    <source>
        <strain evidence="3">ATCC 13939 / DSM 20539 / JCM 16871 / LMG 4051 / NBRC 15346 / NCIMB 9279 / R1 / VKM B-1422</strain>
    </source>
</reference>
<dbReference type="PATRIC" id="fig|243230.17.peg.846"/>
<dbReference type="EnsemblBacteria" id="AAF10254">
    <property type="protein sequence ID" value="AAF10254"/>
    <property type="gene ID" value="DR_0670"/>
</dbReference>
<gene>
    <name evidence="2" type="ordered locus">DR_0670</name>
</gene>
<organism evidence="2 3">
    <name type="scientific">Deinococcus radiodurans (strain ATCC 13939 / DSM 20539 / JCM 16871 / CCUG 27074 / LMG 4051 / NBRC 15346 / NCIMB 9279 / VKM B-1422 / R1)</name>
    <dbReference type="NCBI Taxonomy" id="243230"/>
    <lineage>
        <taxon>Bacteria</taxon>
        <taxon>Thermotogati</taxon>
        <taxon>Deinococcota</taxon>
        <taxon>Deinococci</taxon>
        <taxon>Deinococcales</taxon>
        <taxon>Deinococcaceae</taxon>
        <taxon>Deinococcus</taxon>
    </lineage>
</organism>
<name>Q9RWJ8_DEIRA</name>
<dbReference type="AlphaFoldDB" id="Q9RWJ8"/>
<dbReference type="HOGENOM" id="CLU_046006_13_1_0"/>
<dbReference type="Pfam" id="PF00903">
    <property type="entry name" value="Glyoxalase"/>
    <property type="match status" value="1"/>
</dbReference>
<proteinExistence type="predicted"/>
<dbReference type="EMBL" id="AE000513">
    <property type="protein sequence ID" value="AAF10254.1"/>
    <property type="molecule type" value="Genomic_DNA"/>
</dbReference>
<evidence type="ECO:0000259" key="1">
    <source>
        <dbReference type="PROSITE" id="PS51819"/>
    </source>
</evidence>
<protein>
    <recommendedName>
        <fullName evidence="1">VOC domain-containing protein</fullName>
    </recommendedName>
</protein>
<dbReference type="STRING" id="243230.DR_0670"/>
<dbReference type="InterPro" id="IPR037523">
    <property type="entry name" value="VOC_core"/>
</dbReference>
<feature type="domain" description="VOC" evidence="1">
    <location>
        <begin position="53"/>
        <end position="172"/>
    </location>
</feature>
<evidence type="ECO:0000313" key="2">
    <source>
        <dbReference type="EMBL" id="AAF10254.1"/>
    </source>
</evidence>
<dbReference type="PIR" id="H75489">
    <property type="entry name" value="H75489"/>
</dbReference>
<dbReference type="InParanoid" id="Q9RWJ8"/>
<dbReference type="Gene3D" id="3.30.720.120">
    <property type="match status" value="1"/>
</dbReference>
<keyword evidence="3" id="KW-1185">Reference proteome</keyword>
<dbReference type="PaxDb" id="243230-DR_0670"/>